<dbReference type="PANTHER" id="PTHR15137:SF9">
    <property type="entry name" value="TRANSCRIPTION INITIATION FACTOR TFIID SUBUNIT 2"/>
    <property type="match status" value="1"/>
</dbReference>
<evidence type="ECO:0000313" key="3">
    <source>
        <dbReference type="Proteomes" id="UP001632038"/>
    </source>
</evidence>
<sequence length="314" mass="34926">MKKCWKIWVMCKLGGDLGLLIGKILIGLAYAIRSTSIKVGDLIQTLGFRVYNDNSGNKYSDVLWAAALIQSVGELEFGPQSISHLPSLLKQLDRLLQFDRLMPSHNGILKVSCIQSLTQMALKISEFIPHDRAIELIKPYLMSTTFQIRVAASRALLELEFQCKGTDAALTLFTRYLNNETSLRESPTLYGVPRDESLRMGHAKTFSELKNISAALVNQSKTPDPPFPHNQLVPENYPEINTYPVNRDSANAGPNSPPVPSLIPGTQQLLLDAPDIIPEKTSSVLFLPKKFKIMTPQLQMPPETQQPAEQLTNS</sequence>
<dbReference type="SUPFAM" id="SSF48371">
    <property type="entry name" value="ARM repeat"/>
    <property type="match status" value="1"/>
</dbReference>
<dbReference type="InterPro" id="IPR057991">
    <property type="entry name" value="TPR_TAF2_C"/>
</dbReference>
<proteinExistence type="predicted"/>
<reference evidence="3" key="1">
    <citation type="journal article" date="2024" name="IScience">
        <title>Strigolactones Initiate the Formation of Haustorium-like Structures in Castilleja.</title>
        <authorList>
            <person name="Buerger M."/>
            <person name="Peterson D."/>
            <person name="Chory J."/>
        </authorList>
    </citation>
    <scope>NUCLEOTIDE SEQUENCE [LARGE SCALE GENOMIC DNA]</scope>
</reference>
<dbReference type="AlphaFoldDB" id="A0ABD3CFZ8"/>
<comment type="caution">
    <text evidence="2">The sequence shown here is derived from an EMBL/GenBank/DDBJ whole genome shotgun (WGS) entry which is preliminary data.</text>
</comment>
<accession>A0ABD3CFZ8</accession>
<dbReference type="Pfam" id="PF25577">
    <property type="entry name" value="TPR_TAF2_C"/>
    <property type="match status" value="1"/>
</dbReference>
<dbReference type="InterPro" id="IPR016024">
    <property type="entry name" value="ARM-type_fold"/>
</dbReference>
<dbReference type="Proteomes" id="UP001632038">
    <property type="component" value="Unassembled WGS sequence"/>
</dbReference>
<evidence type="ECO:0000313" key="2">
    <source>
        <dbReference type="EMBL" id="KAL3628261.1"/>
    </source>
</evidence>
<protein>
    <recommendedName>
        <fullName evidence="1">Transcription initiation factor TFIID subunit 2 TPR repeats domain-containing protein</fullName>
    </recommendedName>
</protein>
<dbReference type="PANTHER" id="PTHR15137">
    <property type="entry name" value="TRANSCRIPTION INITIATION FACTOR TFIID"/>
    <property type="match status" value="1"/>
</dbReference>
<dbReference type="EMBL" id="JAVIJP010000036">
    <property type="protein sequence ID" value="KAL3628261.1"/>
    <property type="molecule type" value="Genomic_DNA"/>
</dbReference>
<feature type="domain" description="Transcription initiation factor TFIID subunit 2 TPR repeats" evidence="1">
    <location>
        <begin position="49"/>
        <end position="160"/>
    </location>
</feature>
<organism evidence="2 3">
    <name type="scientific">Castilleja foliolosa</name>
    <dbReference type="NCBI Taxonomy" id="1961234"/>
    <lineage>
        <taxon>Eukaryota</taxon>
        <taxon>Viridiplantae</taxon>
        <taxon>Streptophyta</taxon>
        <taxon>Embryophyta</taxon>
        <taxon>Tracheophyta</taxon>
        <taxon>Spermatophyta</taxon>
        <taxon>Magnoliopsida</taxon>
        <taxon>eudicotyledons</taxon>
        <taxon>Gunneridae</taxon>
        <taxon>Pentapetalae</taxon>
        <taxon>asterids</taxon>
        <taxon>lamiids</taxon>
        <taxon>Lamiales</taxon>
        <taxon>Orobanchaceae</taxon>
        <taxon>Pedicularideae</taxon>
        <taxon>Castillejinae</taxon>
        <taxon>Castilleja</taxon>
    </lineage>
</organism>
<dbReference type="InterPro" id="IPR037813">
    <property type="entry name" value="TAF2"/>
</dbReference>
<name>A0ABD3CFZ8_9LAMI</name>
<keyword evidence="3" id="KW-1185">Reference proteome</keyword>
<gene>
    <name evidence="2" type="ORF">CASFOL_027307</name>
</gene>
<evidence type="ECO:0000259" key="1">
    <source>
        <dbReference type="Pfam" id="PF25577"/>
    </source>
</evidence>